<gene>
    <name evidence="2" type="ORF">PHYPA_007118</name>
</gene>
<keyword evidence="4" id="KW-1185">Reference proteome</keyword>
<name>A0A2K1KI59_PHYPA</name>
<reference evidence="2 4" key="1">
    <citation type="journal article" date="2008" name="Science">
        <title>The Physcomitrella genome reveals evolutionary insights into the conquest of land by plants.</title>
        <authorList>
            <person name="Rensing S."/>
            <person name="Lang D."/>
            <person name="Zimmer A."/>
            <person name="Terry A."/>
            <person name="Salamov A."/>
            <person name="Shapiro H."/>
            <person name="Nishiyama T."/>
            <person name="Perroud P.-F."/>
            <person name="Lindquist E."/>
            <person name="Kamisugi Y."/>
            <person name="Tanahashi T."/>
            <person name="Sakakibara K."/>
            <person name="Fujita T."/>
            <person name="Oishi K."/>
            <person name="Shin-I T."/>
            <person name="Kuroki Y."/>
            <person name="Toyoda A."/>
            <person name="Suzuki Y."/>
            <person name="Hashimoto A."/>
            <person name="Yamaguchi K."/>
            <person name="Sugano A."/>
            <person name="Kohara Y."/>
            <person name="Fujiyama A."/>
            <person name="Anterola A."/>
            <person name="Aoki S."/>
            <person name="Ashton N."/>
            <person name="Barbazuk W.B."/>
            <person name="Barker E."/>
            <person name="Bennetzen J."/>
            <person name="Bezanilla M."/>
            <person name="Blankenship R."/>
            <person name="Cho S.H."/>
            <person name="Dutcher S."/>
            <person name="Estelle M."/>
            <person name="Fawcett J.A."/>
            <person name="Gundlach H."/>
            <person name="Hanada K."/>
            <person name="Heyl A."/>
            <person name="Hicks K.A."/>
            <person name="Hugh J."/>
            <person name="Lohr M."/>
            <person name="Mayer K."/>
            <person name="Melkozernov A."/>
            <person name="Murata T."/>
            <person name="Nelson D."/>
            <person name="Pils B."/>
            <person name="Prigge M."/>
            <person name="Reiss B."/>
            <person name="Renner T."/>
            <person name="Rombauts S."/>
            <person name="Rushton P."/>
            <person name="Sanderfoot A."/>
            <person name="Schween G."/>
            <person name="Shiu S.-H."/>
            <person name="Stueber K."/>
            <person name="Theodoulou F.L."/>
            <person name="Tu H."/>
            <person name="Van de Peer Y."/>
            <person name="Verrier P.J."/>
            <person name="Waters E."/>
            <person name="Wood A."/>
            <person name="Yang L."/>
            <person name="Cove D."/>
            <person name="Cuming A."/>
            <person name="Hasebe M."/>
            <person name="Lucas S."/>
            <person name="Mishler D.B."/>
            <person name="Reski R."/>
            <person name="Grigoriev I."/>
            <person name="Quatrano R.S."/>
            <person name="Boore J.L."/>
        </authorList>
    </citation>
    <scope>NUCLEOTIDE SEQUENCE [LARGE SCALE GENOMIC DNA]</scope>
    <source>
        <strain evidence="3 4">cv. Gransden 2004</strain>
    </source>
</reference>
<proteinExistence type="predicted"/>
<evidence type="ECO:0000256" key="1">
    <source>
        <dbReference type="SAM" id="MobiDB-lite"/>
    </source>
</evidence>
<feature type="compositionally biased region" description="Polar residues" evidence="1">
    <location>
        <begin position="1"/>
        <end position="10"/>
    </location>
</feature>
<evidence type="ECO:0000313" key="3">
    <source>
        <dbReference type="EnsemblPlants" id="Pp3c5_2030V3.1"/>
    </source>
</evidence>
<accession>A0A2K1KI59</accession>
<reference evidence="2 4" key="2">
    <citation type="journal article" date="2018" name="Plant J.">
        <title>The Physcomitrella patens chromosome-scale assembly reveals moss genome structure and evolution.</title>
        <authorList>
            <person name="Lang D."/>
            <person name="Ullrich K.K."/>
            <person name="Murat F."/>
            <person name="Fuchs J."/>
            <person name="Jenkins J."/>
            <person name="Haas F.B."/>
            <person name="Piednoel M."/>
            <person name="Gundlach H."/>
            <person name="Van Bel M."/>
            <person name="Meyberg R."/>
            <person name="Vives C."/>
            <person name="Morata J."/>
            <person name="Symeonidi A."/>
            <person name="Hiss M."/>
            <person name="Muchero W."/>
            <person name="Kamisugi Y."/>
            <person name="Saleh O."/>
            <person name="Blanc G."/>
            <person name="Decker E.L."/>
            <person name="van Gessel N."/>
            <person name="Grimwood J."/>
            <person name="Hayes R.D."/>
            <person name="Graham S.W."/>
            <person name="Gunter L.E."/>
            <person name="McDaniel S.F."/>
            <person name="Hoernstein S.N.W."/>
            <person name="Larsson A."/>
            <person name="Li F.W."/>
            <person name="Perroud P.F."/>
            <person name="Phillips J."/>
            <person name="Ranjan P."/>
            <person name="Rokshar D.S."/>
            <person name="Rothfels C.J."/>
            <person name="Schneider L."/>
            <person name="Shu S."/>
            <person name="Stevenson D.W."/>
            <person name="Thummler F."/>
            <person name="Tillich M."/>
            <person name="Villarreal Aguilar J.C."/>
            <person name="Widiez T."/>
            <person name="Wong G.K."/>
            <person name="Wymore A."/>
            <person name="Zhang Y."/>
            <person name="Zimmer A.D."/>
            <person name="Quatrano R.S."/>
            <person name="Mayer K.F.X."/>
            <person name="Goodstein D."/>
            <person name="Casacuberta J.M."/>
            <person name="Vandepoele K."/>
            <person name="Reski R."/>
            <person name="Cuming A.C."/>
            <person name="Tuskan G.A."/>
            <person name="Maumus F."/>
            <person name="Salse J."/>
            <person name="Schmutz J."/>
            <person name="Rensing S.A."/>
        </authorList>
    </citation>
    <scope>NUCLEOTIDE SEQUENCE [LARGE SCALE GENOMIC DNA]</scope>
    <source>
        <strain evidence="3 4">cv. Gransden 2004</strain>
    </source>
</reference>
<dbReference type="Proteomes" id="UP000006727">
    <property type="component" value="Chromosome 5"/>
</dbReference>
<evidence type="ECO:0000313" key="4">
    <source>
        <dbReference type="Proteomes" id="UP000006727"/>
    </source>
</evidence>
<dbReference type="EnsemblPlants" id="Pp3c5_2030V3.1">
    <property type="protein sequence ID" value="Pp3c5_2030V3.1"/>
    <property type="gene ID" value="Pp3c5_2030"/>
</dbReference>
<dbReference type="Pfam" id="PF14223">
    <property type="entry name" value="Retrotran_gag_2"/>
    <property type="match status" value="1"/>
</dbReference>
<evidence type="ECO:0000313" key="2">
    <source>
        <dbReference type="EMBL" id="PNR53443.1"/>
    </source>
</evidence>
<dbReference type="AlphaFoldDB" id="A0A2K1KI59"/>
<dbReference type="InParanoid" id="A0A2K1KI59"/>
<protein>
    <submittedName>
        <fullName evidence="2 3">Uncharacterized protein</fullName>
    </submittedName>
</protein>
<reference evidence="3" key="3">
    <citation type="submission" date="2020-12" db="UniProtKB">
        <authorList>
            <consortium name="EnsemblPlants"/>
        </authorList>
    </citation>
    <scope>IDENTIFICATION</scope>
</reference>
<dbReference type="Gramene" id="Pp3c5_2030V3.1">
    <property type="protein sequence ID" value="Pp3c5_2030V3.1"/>
    <property type="gene ID" value="Pp3c5_2030"/>
</dbReference>
<dbReference type="PaxDb" id="3218-PP1S72_119V6.1"/>
<organism evidence="2">
    <name type="scientific">Physcomitrium patens</name>
    <name type="common">Spreading-leaved earth moss</name>
    <name type="synonym">Physcomitrella patens</name>
    <dbReference type="NCBI Taxonomy" id="3218"/>
    <lineage>
        <taxon>Eukaryota</taxon>
        <taxon>Viridiplantae</taxon>
        <taxon>Streptophyta</taxon>
        <taxon>Embryophyta</taxon>
        <taxon>Bryophyta</taxon>
        <taxon>Bryophytina</taxon>
        <taxon>Bryopsida</taxon>
        <taxon>Funariidae</taxon>
        <taxon>Funariales</taxon>
        <taxon>Funariaceae</taxon>
        <taxon>Physcomitrium</taxon>
    </lineage>
</organism>
<feature type="region of interest" description="Disordered" evidence="1">
    <location>
        <begin position="1"/>
        <end position="40"/>
    </location>
</feature>
<feature type="compositionally biased region" description="Polar residues" evidence="1">
    <location>
        <begin position="18"/>
        <end position="36"/>
    </location>
</feature>
<sequence length="293" mass="33032">MGFSTNQSTKIVIPARTRNPNSNVQNMDNKQQQQPASLPRHPRWRGLAYVAGGGIDGDPGCTWSPMIAVNSTIQTLHCFPITSREDSCRSPTARKFNKGIVTLHHGVSFGEGPDNYKMWSSTIRSVLEREDLWDVVVLSKTTQKDQNKEASPLVSGTSSSLVLMEREEMGSADQADDSASKTSLTKQEQEILRRQRTRAVGFLRLSLLEMIKSYILDTSDSTVAWKILANIYSTKTIADVIRILDKWKNLKMTENMIMSIFIQHVYNLLNDLKEINELPMDIVIVHKILKNLP</sequence>
<dbReference type="EMBL" id="ABEU02000005">
    <property type="protein sequence ID" value="PNR53443.1"/>
    <property type="molecule type" value="Genomic_DNA"/>
</dbReference>